<feature type="compositionally biased region" description="Polar residues" evidence="2">
    <location>
        <begin position="554"/>
        <end position="566"/>
    </location>
</feature>
<feature type="compositionally biased region" description="Polar residues" evidence="2">
    <location>
        <begin position="1460"/>
        <end position="1471"/>
    </location>
</feature>
<sequence length="2135" mass="237056">MIFFKKYSNKNFVQFLNRSLASLLSVLLLAEAPVFAGVPLMPAWQETVSFEQIKQFKQEFIDRRFVIEKDHLTSKISNDKPLTLLIADQHGNAKAQTSILSLINWVREAHPGALFLAEGVVGSLNLEGFETNTPTQHANTVLKVWFEKGELTPLERSFLESPAPNKVFGLEEVNLYLQNLQSYWQVESVSSKTHQALDRIFSALSSQIASKADLKFLAMNRLESFLSALQMNPNTAIQLLTKQIEKLPLEQLTVIRQKFPALHSLCAVTNPALSGQAKQQLLQSMHQPVFLDQLNQEYPVFYQWIVTSQLKDEALAHFLSARPWLEDLVSLKLTPQGYEALNDSIQSMLDAMIQRLSAESLTPPEQIELTAAMAQAKRFYQLVRERDGIFSDKFDQYLKSFHGQKIFVVIMGGFHTNHFEQFLESKALPYLIVKPKSAGEINFYENKMADLARLAGYTISLPLVLEAPDYADRLSDDPIVEHLSDQRKQLLAEISASHSELRAPRAASSWFSRAVNPKTFSALSLAAVMGFVSACTTHQAPDLPASQRLDLSPKQGTIETTPSNLQDSVRQSNPVIAQRLVVFKAYLEYLKTLPEYRDWRLNLGIDSLLDTVTSLENGSTESSHFTDAIAFALTLEGSPGPSLFDTIPVEDDSWMPFWGFTTPFGYEIGPTRVNKEIISQDTQTALTLVQEIIRLRQVIRDQSLTVIGYMEAVEQENLKLLQLVTDTYLLVQQKQLFQTPGVRESIAGADIRQLDHQIKELAHQIKVQITNVNLAQASVNLALSNNVQDVRQWMARTGAGERSVFNTLNNVYAGRTLTGIESLPQIPYLKLQNNVYHVDPAGLSGLLQTLQSAGVLNTDQTGWMLLWSQQQIEVAREQLNREARAAQMRQAVNQVSESSDSLDLHIQMAIDLENLRQARFGLNPEITAGIDTFFEGSPREGISSFTLGMSVPLSVTLQLSTSNTHLLIRQAEMDIESTRLTQAEVYKYAADSWGTYADLSDQYDESLAAAAEHLGIQQIGLARLGRALDNSVTYNSPLTLDAVPSRLQIQAVPAMIDVLNTRFQSASVEILATYNVWRMAIAGGDIEQSEKDKNSGTGDIDQLKQETGIEEGDRSELRSEGFMSSAEFKQKVLDIAGAYAYRKLRLQHSKTYHLSFMGHLFSFSLDAGDRVALNDFLLPYEWLRSKSLRSGVASVALILLKAEIEHRELSEYVSAQNPERDAESREYALFAYHLSSVIARLISNGLESGFEDQASILKRIAETSTFQNNFFLQALTQTLQKPAFLSVASSGLDAIHAQVYSTLKSWENPKLVFVPKTQEEADEAMTQLKALLPHYRQFRINNQYIEQSDRTSAFHQGAEIFERGARLSVQHTLLGVIIGGVLVLAAAAVILLVLPFPGRKNVPASLDQLQQQTAHDAVIPDAVEKSAPIQINDQRISETVTDSQKTAAAESAGSEELSDVKNNVASKQTLPNDGEVDRSIPTEENVSADLTHIPLNHVPAGIWKGYTPRLPRQVLIKTEAGDSKTVSLPEALGLLEKSFQEITRQVSRQHQQDTQKDLGIESLFEIPWQPDQVSHVLETSGLDTSAEFNYLINLALLKINQANRELSDWVDLGYTPEHVFLVYYAEVMVTLRDLGNAIQRETEAASLAVIDNNEQVLTFSIQLSALDLAKISRFQLVLTGGGYTVPVNASKVFWLNQGFLPDKPGAISLMGVINDNGAASIVRGLPNQLTLSVTEGETSIPVRLATAKDTVQTIELNAHNSGRLTVPFFTEVKKGDPLVFDPVLEANIQGLRNQITDLTTKQKLFQSDLPFVEETVFDLKFGVSIDRFDEILLELERAIQQLEEKRLRALESGLLVPPLPGDQPSTLGRIVDNRKSELRVTVPNGALYQLYELVALLTLSVVPGVVRADRFVPWSGSLTDAYRRREVMQSITNQIGKSALGRQLVLAASKKAETKRHAVGSQINQVLVTDAAALSLAGFEKWSRFLPEPGQLSWYLLVGKSEAVTSDFKAILKAVSKYKPTVILYDGTPNLNRVLAQAAQRANLLEAGTIKMIVKDGLAQLTPSRDVSGKLLATAFDRQVDGEFETILYGQLLSLTDPRELPVAFQGSVTFVAEGIFRVDFLGLLETTKAIAVSA</sequence>
<protein>
    <submittedName>
        <fullName evidence="3">Uncharacterized protein</fullName>
    </submittedName>
</protein>
<evidence type="ECO:0000313" key="4">
    <source>
        <dbReference type="Proteomes" id="UP000230859"/>
    </source>
</evidence>
<evidence type="ECO:0000256" key="1">
    <source>
        <dbReference type="SAM" id="Coils"/>
    </source>
</evidence>
<feature type="region of interest" description="Disordered" evidence="2">
    <location>
        <begin position="544"/>
        <end position="566"/>
    </location>
</feature>
<evidence type="ECO:0000313" key="3">
    <source>
        <dbReference type="EMBL" id="PIQ85737.1"/>
    </source>
</evidence>
<feature type="coiled-coil region" evidence="1">
    <location>
        <begin position="1825"/>
        <end position="1852"/>
    </location>
</feature>
<proteinExistence type="predicted"/>
<name>A0A2H0LMW7_9BACT</name>
<gene>
    <name evidence="3" type="ORF">COV74_07510</name>
</gene>
<feature type="region of interest" description="Disordered" evidence="2">
    <location>
        <begin position="1088"/>
        <end position="1120"/>
    </location>
</feature>
<feature type="region of interest" description="Disordered" evidence="2">
    <location>
        <begin position="1438"/>
        <end position="1479"/>
    </location>
</feature>
<comment type="caution">
    <text evidence="3">The sequence shown here is derived from an EMBL/GenBank/DDBJ whole genome shotgun (WGS) entry which is preliminary data.</text>
</comment>
<organism evidence="3 4">
    <name type="scientific">Candidatus Abzuiibacterium crystallinum</name>
    <dbReference type="NCBI Taxonomy" id="1974748"/>
    <lineage>
        <taxon>Bacteria</taxon>
        <taxon>Pseudomonadati</taxon>
        <taxon>Candidatus Omnitrophota</taxon>
        <taxon>Candidatus Abzuiibacterium</taxon>
    </lineage>
</organism>
<accession>A0A2H0LMW7</accession>
<evidence type="ECO:0000256" key="2">
    <source>
        <dbReference type="SAM" id="MobiDB-lite"/>
    </source>
</evidence>
<reference evidence="3 4" key="1">
    <citation type="submission" date="2017-09" db="EMBL/GenBank/DDBJ databases">
        <title>Depth-based differentiation of microbial function through sediment-hosted aquifers and enrichment of novel symbionts in the deep terrestrial subsurface.</title>
        <authorList>
            <person name="Probst A.J."/>
            <person name="Ladd B."/>
            <person name="Jarett J.K."/>
            <person name="Geller-Mcgrath D.E."/>
            <person name="Sieber C.M."/>
            <person name="Emerson J.B."/>
            <person name="Anantharaman K."/>
            <person name="Thomas B.C."/>
            <person name="Malmstrom R."/>
            <person name="Stieglmeier M."/>
            <person name="Klingl A."/>
            <person name="Woyke T."/>
            <person name="Ryan C.M."/>
            <person name="Banfield J.F."/>
        </authorList>
    </citation>
    <scope>NUCLEOTIDE SEQUENCE [LARGE SCALE GENOMIC DNA]</scope>
    <source>
        <strain evidence="3">CG11_big_fil_rev_8_21_14_0_20_45_26</strain>
    </source>
</reference>
<dbReference type="EMBL" id="PCVY01000062">
    <property type="protein sequence ID" value="PIQ85737.1"/>
    <property type="molecule type" value="Genomic_DNA"/>
</dbReference>
<dbReference type="Proteomes" id="UP000230859">
    <property type="component" value="Unassembled WGS sequence"/>
</dbReference>
<keyword evidence="1" id="KW-0175">Coiled coil</keyword>